<evidence type="ECO:0000313" key="14">
    <source>
        <dbReference type="Proteomes" id="UP000494106"/>
    </source>
</evidence>
<name>A0A8S0YRN2_ARCPL</name>
<dbReference type="InterPro" id="IPR036291">
    <property type="entry name" value="NAD(P)-bd_dom_sf"/>
</dbReference>
<comment type="function">
    <text evidence="10">Catalyzes the reduction of fatty acyl-CoA to fatty alcohols.</text>
</comment>
<dbReference type="AlphaFoldDB" id="A0A8S0YRN2"/>
<reference evidence="13 14" key="1">
    <citation type="submission" date="2020-04" db="EMBL/GenBank/DDBJ databases">
        <authorList>
            <person name="Wallbank WR R."/>
            <person name="Pardo Diaz C."/>
            <person name="Kozak K."/>
            <person name="Martin S."/>
            <person name="Jiggins C."/>
            <person name="Moest M."/>
            <person name="Warren A I."/>
            <person name="Byers J.R.P. K."/>
            <person name="Montejo-Kovacevich G."/>
            <person name="Yen C E."/>
        </authorList>
    </citation>
    <scope>NUCLEOTIDE SEQUENCE [LARGE SCALE GENOMIC DNA]</scope>
</reference>
<feature type="domain" description="Fatty acyl-CoA reductase C-terminal" evidence="11">
    <location>
        <begin position="368"/>
        <end position="461"/>
    </location>
</feature>
<comment type="caution">
    <text evidence="13">The sequence shown here is derived from an EMBL/GenBank/DDBJ whole genome shotgun (WGS) entry which is preliminary data.</text>
</comment>
<dbReference type="GO" id="GO:0035336">
    <property type="term" value="P:long-chain fatty-acyl-CoA metabolic process"/>
    <property type="evidence" value="ECO:0007669"/>
    <property type="project" value="TreeGrafter"/>
</dbReference>
<dbReference type="FunFam" id="3.40.50.720:FF:000143">
    <property type="entry name" value="Fatty acyl-CoA reductase"/>
    <property type="match status" value="1"/>
</dbReference>
<keyword evidence="8 10" id="KW-0472">Membrane</keyword>
<gene>
    <name evidence="13" type="ORF">APLA_LOCUS1053</name>
</gene>
<dbReference type="Pfam" id="PF07993">
    <property type="entry name" value="NAD_binding_4"/>
    <property type="match status" value="1"/>
</dbReference>
<dbReference type="EC" id="1.2.1.84" evidence="10"/>
<comment type="catalytic activity">
    <reaction evidence="9 10">
        <text>a long-chain fatty acyl-CoA + 2 NADPH + 2 H(+) = a long-chain primary fatty alcohol + 2 NADP(+) + CoA</text>
        <dbReference type="Rhea" id="RHEA:52716"/>
        <dbReference type="ChEBI" id="CHEBI:15378"/>
        <dbReference type="ChEBI" id="CHEBI:57287"/>
        <dbReference type="ChEBI" id="CHEBI:57783"/>
        <dbReference type="ChEBI" id="CHEBI:58349"/>
        <dbReference type="ChEBI" id="CHEBI:77396"/>
        <dbReference type="ChEBI" id="CHEBI:83139"/>
        <dbReference type="EC" id="1.2.1.84"/>
    </reaction>
</comment>
<dbReference type="GO" id="GO:0080019">
    <property type="term" value="F:alcohol-forming very long-chain fatty acyl-CoA reductase activity"/>
    <property type="evidence" value="ECO:0007669"/>
    <property type="project" value="InterPro"/>
</dbReference>
<comment type="similarity">
    <text evidence="2 10">Belongs to the fatty acyl-CoA reductase family.</text>
</comment>
<organism evidence="13 14">
    <name type="scientific">Arctia plantaginis</name>
    <name type="common">Wood tiger moth</name>
    <name type="synonym">Phalaena plantaginis</name>
    <dbReference type="NCBI Taxonomy" id="874455"/>
    <lineage>
        <taxon>Eukaryota</taxon>
        <taxon>Metazoa</taxon>
        <taxon>Ecdysozoa</taxon>
        <taxon>Arthropoda</taxon>
        <taxon>Hexapoda</taxon>
        <taxon>Insecta</taxon>
        <taxon>Pterygota</taxon>
        <taxon>Neoptera</taxon>
        <taxon>Endopterygota</taxon>
        <taxon>Lepidoptera</taxon>
        <taxon>Glossata</taxon>
        <taxon>Ditrysia</taxon>
        <taxon>Noctuoidea</taxon>
        <taxon>Erebidae</taxon>
        <taxon>Arctiinae</taxon>
        <taxon>Arctia</taxon>
    </lineage>
</organism>
<evidence type="ECO:0000256" key="6">
    <source>
        <dbReference type="ARBA" id="ARBA00022989"/>
    </source>
</evidence>
<dbReference type="InterPro" id="IPR033640">
    <property type="entry name" value="FAR_C"/>
</dbReference>
<keyword evidence="7 10" id="KW-0443">Lipid metabolism</keyword>
<dbReference type="GO" id="GO:0102965">
    <property type="term" value="F:alcohol-forming long-chain fatty acyl-CoA reductase activity"/>
    <property type="evidence" value="ECO:0007669"/>
    <property type="project" value="UniProtKB-EC"/>
</dbReference>
<dbReference type="PANTHER" id="PTHR11011">
    <property type="entry name" value="MALE STERILITY PROTEIN 2-RELATED"/>
    <property type="match status" value="1"/>
</dbReference>
<dbReference type="EMBL" id="CADEBC010000088">
    <property type="protein sequence ID" value="CAB3222430.1"/>
    <property type="molecule type" value="Genomic_DNA"/>
</dbReference>
<evidence type="ECO:0000256" key="9">
    <source>
        <dbReference type="ARBA" id="ARBA00052530"/>
    </source>
</evidence>
<dbReference type="GO" id="GO:0005777">
    <property type="term" value="C:peroxisome"/>
    <property type="evidence" value="ECO:0007669"/>
    <property type="project" value="TreeGrafter"/>
</dbReference>
<evidence type="ECO:0000256" key="10">
    <source>
        <dbReference type="RuleBase" id="RU363097"/>
    </source>
</evidence>
<dbReference type="OrthoDB" id="429813at2759"/>
<dbReference type="Proteomes" id="UP000494106">
    <property type="component" value="Unassembled WGS sequence"/>
</dbReference>
<keyword evidence="3 10" id="KW-0444">Lipid biosynthesis</keyword>
<proteinExistence type="inferred from homology"/>
<evidence type="ECO:0000259" key="11">
    <source>
        <dbReference type="Pfam" id="PF03015"/>
    </source>
</evidence>
<dbReference type="CDD" id="cd05236">
    <property type="entry name" value="FAR-N_SDR_e"/>
    <property type="match status" value="1"/>
</dbReference>
<evidence type="ECO:0000256" key="4">
    <source>
        <dbReference type="ARBA" id="ARBA00022692"/>
    </source>
</evidence>
<dbReference type="PANTHER" id="PTHR11011:SF116">
    <property type="entry name" value="FATTY ACYL-COA REDUCTASE CG5065-RELATED"/>
    <property type="match status" value="1"/>
</dbReference>
<sequence>MVPRPAPRSTPPPLIPEFYAGRELFITGATGFMGKVLVERLLWTCQEVSKLHLLMRPKKDVLPEKRLKQLKQSQVFDVIRERCPQQLEKLSIVAGDITQPKLGLNKDTIQRLSQVSVVFHSAAIVKFDEMLDVAVEQNLKSVLKVMDFCDQLPMIQVMVYISTAYSNADIPNIEECVYTTQMNPHQLMSIVDNLSKEALTAVTPSLISPKPNTYTFTKAMAESAVAERAQAAKYATAIFRPSIVVSSLQNPFPGWIENLNGPSGITVSAGKGLLHVIHCSGNKRADMIPVDIAIDTLIAVAWETGIDKCRETRVYNCCSYDNPTTWGEFKVGMLHNVRKYPFDTPLWYPFGFFTENKFVLTVAQWLLQVVPLHSIDFLCNMFGIKTSLNLATISKRLRTMSNSLQFFMTNEWKFNTDNVRRLRERLTPADSAILNLDVSAIDWNDHCEKFIQGTRRYLLKEKDEDIERAHSRMRLLHILHRLVQFVIALFLCWLVLHLPTLLTVF</sequence>
<dbReference type="InterPro" id="IPR013120">
    <property type="entry name" value="FAR_NAD-bd"/>
</dbReference>
<dbReference type="GO" id="GO:0016020">
    <property type="term" value="C:membrane"/>
    <property type="evidence" value="ECO:0007669"/>
    <property type="project" value="UniProtKB-SubCell"/>
</dbReference>
<feature type="transmembrane region" description="Helical" evidence="10">
    <location>
        <begin position="478"/>
        <end position="496"/>
    </location>
</feature>
<evidence type="ECO:0000313" key="13">
    <source>
        <dbReference type="EMBL" id="CAB3222430.1"/>
    </source>
</evidence>
<keyword evidence="10" id="KW-0560">Oxidoreductase</keyword>
<dbReference type="InterPro" id="IPR026055">
    <property type="entry name" value="FAR"/>
</dbReference>
<accession>A0A8S0YRN2</accession>
<protein>
    <recommendedName>
        <fullName evidence="10">Fatty acyl-CoA reductase</fullName>
        <ecNumber evidence="10">1.2.1.84</ecNumber>
    </recommendedName>
</protein>
<keyword evidence="6 10" id="KW-1133">Transmembrane helix</keyword>
<evidence type="ECO:0000256" key="7">
    <source>
        <dbReference type="ARBA" id="ARBA00023098"/>
    </source>
</evidence>
<dbReference type="SUPFAM" id="SSF51735">
    <property type="entry name" value="NAD(P)-binding Rossmann-fold domains"/>
    <property type="match status" value="1"/>
</dbReference>
<evidence type="ECO:0000256" key="1">
    <source>
        <dbReference type="ARBA" id="ARBA00004141"/>
    </source>
</evidence>
<dbReference type="CDD" id="cd09071">
    <property type="entry name" value="FAR_C"/>
    <property type="match status" value="1"/>
</dbReference>
<evidence type="ECO:0000256" key="2">
    <source>
        <dbReference type="ARBA" id="ARBA00005928"/>
    </source>
</evidence>
<keyword evidence="5 10" id="KW-0521">NADP</keyword>
<keyword evidence="4 10" id="KW-0812">Transmembrane</keyword>
<dbReference type="Gene3D" id="3.40.50.720">
    <property type="entry name" value="NAD(P)-binding Rossmann-like Domain"/>
    <property type="match status" value="1"/>
</dbReference>
<dbReference type="Pfam" id="PF03015">
    <property type="entry name" value="Sterile"/>
    <property type="match status" value="1"/>
</dbReference>
<keyword evidence="14" id="KW-1185">Reference proteome</keyword>
<evidence type="ECO:0000256" key="5">
    <source>
        <dbReference type="ARBA" id="ARBA00022857"/>
    </source>
</evidence>
<evidence type="ECO:0000256" key="8">
    <source>
        <dbReference type="ARBA" id="ARBA00023136"/>
    </source>
</evidence>
<feature type="domain" description="Thioester reductase (TE)" evidence="12">
    <location>
        <begin position="26"/>
        <end position="295"/>
    </location>
</feature>
<evidence type="ECO:0000259" key="12">
    <source>
        <dbReference type="Pfam" id="PF07993"/>
    </source>
</evidence>
<evidence type="ECO:0000256" key="3">
    <source>
        <dbReference type="ARBA" id="ARBA00022516"/>
    </source>
</evidence>
<comment type="subcellular location">
    <subcellularLocation>
        <location evidence="1">Membrane</location>
        <topology evidence="1">Multi-pass membrane protein</topology>
    </subcellularLocation>
</comment>